<proteinExistence type="predicted"/>
<comment type="caution">
    <text evidence="3">The sequence shown here is derived from an EMBL/GenBank/DDBJ whole genome shotgun (WGS) entry which is preliminary data.</text>
</comment>
<dbReference type="OrthoDB" id="10042665at2759"/>
<feature type="region of interest" description="Disordered" evidence="1">
    <location>
        <begin position="1"/>
        <end position="60"/>
    </location>
</feature>
<evidence type="ECO:0000313" key="3">
    <source>
        <dbReference type="EMBL" id="KAH7134106.1"/>
    </source>
</evidence>
<accession>A0A9P9EBG1</accession>
<dbReference type="Pfam" id="PF22942">
    <property type="entry name" value="DUF7025"/>
    <property type="match status" value="1"/>
</dbReference>
<dbReference type="Pfam" id="PF23232">
    <property type="entry name" value="AAA_lid_13"/>
    <property type="match status" value="1"/>
</dbReference>
<evidence type="ECO:0000256" key="1">
    <source>
        <dbReference type="SAM" id="MobiDB-lite"/>
    </source>
</evidence>
<protein>
    <recommendedName>
        <fullName evidence="2">AAA+ ATPase domain-containing protein</fullName>
    </recommendedName>
</protein>
<dbReference type="InterPro" id="IPR054289">
    <property type="entry name" value="DUF7025"/>
</dbReference>
<dbReference type="CDD" id="cd19481">
    <property type="entry name" value="RecA-like_protease"/>
    <property type="match status" value="1"/>
</dbReference>
<evidence type="ECO:0000259" key="2">
    <source>
        <dbReference type="SMART" id="SM00382"/>
    </source>
</evidence>
<dbReference type="InterPro" id="IPR056599">
    <property type="entry name" value="AAA_lid_fung"/>
</dbReference>
<dbReference type="AlphaFoldDB" id="A0A9P9EBG1"/>
<feature type="compositionally biased region" description="Low complexity" evidence="1">
    <location>
        <begin position="1"/>
        <end position="30"/>
    </location>
</feature>
<dbReference type="Gene3D" id="3.40.50.300">
    <property type="entry name" value="P-loop containing nucleotide triphosphate hydrolases"/>
    <property type="match status" value="1"/>
</dbReference>
<feature type="domain" description="AAA+ ATPase" evidence="2">
    <location>
        <begin position="523"/>
        <end position="648"/>
    </location>
</feature>
<dbReference type="SMART" id="SM00382">
    <property type="entry name" value="AAA"/>
    <property type="match status" value="1"/>
</dbReference>
<dbReference type="PANTHER" id="PTHR46411:SF4">
    <property type="entry name" value="AAA+ ATPASE DOMAIN-CONTAINING PROTEIN"/>
    <property type="match status" value="1"/>
</dbReference>
<dbReference type="Proteomes" id="UP000738349">
    <property type="component" value="Unassembled WGS sequence"/>
</dbReference>
<dbReference type="GO" id="GO:0005524">
    <property type="term" value="F:ATP binding"/>
    <property type="evidence" value="ECO:0007669"/>
    <property type="project" value="InterPro"/>
</dbReference>
<dbReference type="InterPro" id="IPR003593">
    <property type="entry name" value="AAA+_ATPase"/>
</dbReference>
<reference evidence="3" key="1">
    <citation type="journal article" date="2021" name="Nat. Commun.">
        <title>Genetic determinants of endophytism in the Arabidopsis root mycobiome.</title>
        <authorList>
            <person name="Mesny F."/>
            <person name="Miyauchi S."/>
            <person name="Thiergart T."/>
            <person name="Pickel B."/>
            <person name="Atanasova L."/>
            <person name="Karlsson M."/>
            <person name="Huettel B."/>
            <person name="Barry K.W."/>
            <person name="Haridas S."/>
            <person name="Chen C."/>
            <person name="Bauer D."/>
            <person name="Andreopoulos W."/>
            <person name="Pangilinan J."/>
            <person name="LaButti K."/>
            <person name="Riley R."/>
            <person name="Lipzen A."/>
            <person name="Clum A."/>
            <person name="Drula E."/>
            <person name="Henrissat B."/>
            <person name="Kohler A."/>
            <person name="Grigoriev I.V."/>
            <person name="Martin F.M."/>
            <person name="Hacquard S."/>
        </authorList>
    </citation>
    <scope>NUCLEOTIDE SEQUENCE</scope>
    <source>
        <strain evidence="3">MPI-CAGE-AT-0147</strain>
    </source>
</reference>
<dbReference type="GO" id="GO:0016887">
    <property type="term" value="F:ATP hydrolysis activity"/>
    <property type="evidence" value="ECO:0007669"/>
    <property type="project" value="InterPro"/>
</dbReference>
<dbReference type="EMBL" id="JAGMUV010000014">
    <property type="protein sequence ID" value="KAH7134106.1"/>
    <property type="molecule type" value="Genomic_DNA"/>
</dbReference>
<evidence type="ECO:0000313" key="4">
    <source>
        <dbReference type="Proteomes" id="UP000738349"/>
    </source>
</evidence>
<feature type="compositionally biased region" description="Basic and acidic residues" evidence="1">
    <location>
        <begin position="752"/>
        <end position="762"/>
    </location>
</feature>
<gene>
    <name evidence="3" type="ORF">EDB81DRAFT_803177</name>
</gene>
<dbReference type="PANTHER" id="PTHR46411">
    <property type="entry name" value="FAMILY ATPASE, PUTATIVE-RELATED"/>
    <property type="match status" value="1"/>
</dbReference>
<sequence>MTMETAMETMTEAKAESITPTPTTTDATIETESHGLHGSTDQLTPDTTAEADQFQPQRTKKAPWVRYRAEYRHRVTDELLRQEDTETHRFEQKASEEIHEPVFELITTFKVRVAETVTAKGDQIAAPAMAPPSYHINIYSLALINAIQSVVKYYPSQDLTGDFLAIKSPYPVLVHHYDELAQFGEECASQKSSELCVRERGAKEHIDLLLAFLDEHIMPDVRREQERNKNGFITFAYYWVSHKPGTTIISPRRGEADFTTEVVHSLTGGTFTNPPEDWNILAWSLAYDGRYLGRVTSESRRSKYDGENPIDREILVVSEEDIEQAENGNANELITEQLKFGKKYWDLLIKQCQLYRGPSSEFPFNEVDSLVMSDVKSHFTMEPWVKPNLMDLSDLRNWSTNCSCSVCAKRKDVDYTQISSMFEDYNSICREDADEWELSMHQYLLCPQHIKAFIFGSRRWERLHVRNFKEPSFDQSMINNLVMNESRKNLLKALSKSFARRNKNGETVPGGMWSADFVKGKGSGLIFLLHGKPGVGKTCTAECIAAFTRRPLMILTPSDIGTTVADVEANLNRNFKTARSWGAVLLIDEADVFMEQRTTADLVRNGLVAAFLRELENYDGILFLTTNRVGAFDDAFISRVHVQLYYPEFTDEQRQKVWKTFIDKLAREKSDTMRLNIDAKEYIRGAEMRAVKWNGREIRNAFQTAVALAEYDAETDEEGKTIVNDTHFRSVVELSRDFKDYLKELHRGDESIRAQRKSERLDTFSSPHKAN</sequence>
<dbReference type="SUPFAM" id="SSF52540">
    <property type="entry name" value="P-loop containing nucleoside triphosphate hydrolases"/>
    <property type="match status" value="1"/>
</dbReference>
<keyword evidence="4" id="KW-1185">Reference proteome</keyword>
<feature type="region of interest" description="Disordered" evidence="1">
    <location>
        <begin position="752"/>
        <end position="771"/>
    </location>
</feature>
<dbReference type="InterPro" id="IPR027417">
    <property type="entry name" value="P-loop_NTPase"/>
</dbReference>
<name>A0A9P9EBG1_9HYPO</name>
<organism evidence="3 4">
    <name type="scientific">Dactylonectria macrodidyma</name>
    <dbReference type="NCBI Taxonomy" id="307937"/>
    <lineage>
        <taxon>Eukaryota</taxon>
        <taxon>Fungi</taxon>
        <taxon>Dikarya</taxon>
        <taxon>Ascomycota</taxon>
        <taxon>Pezizomycotina</taxon>
        <taxon>Sordariomycetes</taxon>
        <taxon>Hypocreomycetidae</taxon>
        <taxon>Hypocreales</taxon>
        <taxon>Nectriaceae</taxon>
        <taxon>Dactylonectria</taxon>
    </lineage>
</organism>
<dbReference type="Pfam" id="PF00004">
    <property type="entry name" value="AAA"/>
    <property type="match status" value="1"/>
</dbReference>
<dbReference type="InterPro" id="IPR003959">
    <property type="entry name" value="ATPase_AAA_core"/>
</dbReference>